<dbReference type="PROSITE" id="PS51257">
    <property type="entry name" value="PROKAR_LIPOPROTEIN"/>
    <property type="match status" value="1"/>
</dbReference>
<protein>
    <recommendedName>
        <fullName evidence="5">Lipoprotein</fullName>
    </recommendedName>
</protein>
<feature type="region of interest" description="Disordered" evidence="1">
    <location>
        <begin position="31"/>
        <end position="100"/>
    </location>
</feature>
<feature type="chain" id="PRO_5039194663" description="Lipoprotein" evidence="2">
    <location>
        <begin position="29"/>
        <end position="163"/>
    </location>
</feature>
<feature type="signal peptide" evidence="2">
    <location>
        <begin position="1"/>
        <end position="28"/>
    </location>
</feature>
<sequence length="163" mass="16973">MNTSKRRRSKKTAAAGALLLAVMLAASACSGNGNGAANNVNEQPDSTNEGPVVDLPEQSGVIEPDVSGAEPTESPDNSGEATEEPANEPVISGEGTYSGMMDSHSIEIETADGAIALQIPEELSTTIDSIPADAKVKFEYTEKAVEGDAGLKQNWLVKIEEVK</sequence>
<accession>A0A927H4V1</accession>
<proteinExistence type="predicted"/>
<evidence type="ECO:0000313" key="4">
    <source>
        <dbReference type="Proteomes" id="UP000632125"/>
    </source>
</evidence>
<name>A0A927H4V1_9BACL</name>
<keyword evidence="4" id="KW-1185">Reference proteome</keyword>
<keyword evidence="2" id="KW-0732">Signal</keyword>
<comment type="caution">
    <text evidence="3">The sequence shown here is derived from an EMBL/GenBank/DDBJ whole genome shotgun (WGS) entry which is preliminary data.</text>
</comment>
<evidence type="ECO:0008006" key="5">
    <source>
        <dbReference type="Google" id="ProtNLM"/>
    </source>
</evidence>
<feature type="compositionally biased region" description="Low complexity" evidence="1">
    <location>
        <begin position="31"/>
        <end position="41"/>
    </location>
</feature>
<dbReference type="AlphaFoldDB" id="A0A927H4V1"/>
<gene>
    <name evidence="3" type="ORF">IDH41_04190</name>
</gene>
<dbReference type="EMBL" id="JACXIY010000005">
    <property type="protein sequence ID" value="MBD2867767.1"/>
    <property type="molecule type" value="Genomic_DNA"/>
</dbReference>
<dbReference type="Proteomes" id="UP000632125">
    <property type="component" value="Unassembled WGS sequence"/>
</dbReference>
<evidence type="ECO:0000313" key="3">
    <source>
        <dbReference type="EMBL" id="MBD2867767.1"/>
    </source>
</evidence>
<evidence type="ECO:0000256" key="2">
    <source>
        <dbReference type="SAM" id="SignalP"/>
    </source>
</evidence>
<dbReference type="RefSeq" id="WP_190858580.1">
    <property type="nucleotide sequence ID" value="NZ_JACXIY010000005.1"/>
</dbReference>
<organism evidence="3 4">
    <name type="scientific">Paenibacillus arenilitoris</name>
    <dbReference type="NCBI Taxonomy" id="2772299"/>
    <lineage>
        <taxon>Bacteria</taxon>
        <taxon>Bacillati</taxon>
        <taxon>Bacillota</taxon>
        <taxon>Bacilli</taxon>
        <taxon>Bacillales</taxon>
        <taxon>Paenibacillaceae</taxon>
        <taxon>Paenibacillus</taxon>
    </lineage>
</organism>
<reference evidence="3" key="1">
    <citation type="submission" date="2020-09" db="EMBL/GenBank/DDBJ databases">
        <title>A novel bacterium of genus Paenibacillus, isolated from South China Sea.</title>
        <authorList>
            <person name="Huang H."/>
            <person name="Mo K."/>
            <person name="Hu Y."/>
        </authorList>
    </citation>
    <scope>NUCLEOTIDE SEQUENCE</scope>
    <source>
        <strain evidence="3">IB182493</strain>
    </source>
</reference>
<evidence type="ECO:0000256" key="1">
    <source>
        <dbReference type="SAM" id="MobiDB-lite"/>
    </source>
</evidence>